<reference evidence="3 4" key="1">
    <citation type="submission" date="2014-05" db="EMBL/GenBank/DDBJ databases">
        <title>Draft genome sequence of Amycolatopsis rifamycinica DSM 46095.</title>
        <authorList>
            <person name="Lal R."/>
            <person name="Saxena A."/>
            <person name="Kumari R."/>
            <person name="Mukherjee U."/>
            <person name="Singh P."/>
            <person name="Sangwan N."/>
            <person name="Mahato N.K."/>
        </authorList>
    </citation>
    <scope>NUCLEOTIDE SEQUENCE [LARGE SCALE GENOMIC DNA]</scope>
    <source>
        <strain evidence="3 4">DSM 46095</strain>
    </source>
</reference>
<dbReference type="Gene3D" id="3.40.50.12230">
    <property type="match status" value="1"/>
</dbReference>
<evidence type="ECO:0000259" key="2">
    <source>
        <dbReference type="Pfam" id="PF02911"/>
    </source>
</evidence>
<dbReference type="PIRSF" id="PIRSF006787">
    <property type="entry name" value="Hydrgn_mat_HoxX"/>
    <property type="match status" value="1"/>
</dbReference>
<accession>A0A066UD64</accession>
<dbReference type="Gene3D" id="3.90.226.10">
    <property type="entry name" value="2-enoyl-CoA Hydratase, Chain A, domain 1"/>
    <property type="match status" value="1"/>
</dbReference>
<dbReference type="STRING" id="287986.DV20_11920"/>
<dbReference type="SUPFAM" id="SSF53328">
    <property type="entry name" value="Formyltransferase"/>
    <property type="match status" value="1"/>
</dbReference>
<dbReference type="eggNOG" id="COG1024">
    <property type="taxonomic scope" value="Bacteria"/>
</dbReference>
<dbReference type="AlphaFoldDB" id="A0A066UD64"/>
<dbReference type="EMBL" id="JMQI01000024">
    <property type="protein sequence ID" value="KDN22084.1"/>
    <property type="molecule type" value="Genomic_DNA"/>
</dbReference>
<dbReference type="InterPro" id="IPR047180">
    <property type="entry name" value="HoxX-like"/>
</dbReference>
<sequence>MKILLLCTAFNGLSQRAWTGLRARGHEVSVRTAPDSAAIADAVSDIDPELIICPFLRHRVPESVWRRHRTIIIHPGPPGDRGPSALDWAIMDAEPRWGVTALQATGDLDAGPIWGSRLFRMPTEPPRKSTLYNAEVADAAVSLIDEVVRKAATPGFTPQSLRYHRPGVTGRSRPLVRQADRRFSWDEPAAHILRRIRAADGRPGVHTTLAGVPVAVFDAHPGTASPGEPGTIAARRHGAVLVRTGDGALWIGHARRLDTTSGVPVKLPAVLALAGAPVPPQTAEAPGSGEIGYRRTGEVGLVSFDFYNGAMSTTHCRRLLAAIRHAVAQDTEVVVLAGGEVFSHGLHLGVIEAHPDPAAEAWRNITAIDDVCREIITCTGQLVVAALAGNAGAGGVMLALGADKVIARDGVMLNPHYRTMGLYGSEYWTYVLPRRVGEAQAQQLTTRCEPISASEAAELGLVDRLAASDRASFTATALDYAAGLAGGPRARALLERKRATRAADERNRPLETYRVRELAEMSADIFDDRHGFAAARHAFLTHQPTGVTPPDPFAVPAPRAAGSPTRVPVTAPQAG</sequence>
<dbReference type="PANTHER" id="PTHR43388">
    <property type="entry name" value="HYDROGENASE MATURATION FACTOR HOXX"/>
    <property type="match status" value="1"/>
</dbReference>
<dbReference type="CDD" id="cd06558">
    <property type="entry name" value="crotonase-like"/>
    <property type="match status" value="1"/>
</dbReference>
<feature type="region of interest" description="Disordered" evidence="1">
    <location>
        <begin position="543"/>
        <end position="575"/>
    </location>
</feature>
<evidence type="ECO:0000256" key="1">
    <source>
        <dbReference type="SAM" id="MobiDB-lite"/>
    </source>
</evidence>
<gene>
    <name evidence="3" type="ORF">DV20_11920</name>
</gene>
<dbReference type="InterPro" id="IPR011034">
    <property type="entry name" value="Formyl_transferase-like_C_sf"/>
</dbReference>
<dbReference type="InterPro" id="IPR029045">
    <property type="entry name" value="ClpP/crotonase-like_dom_sf"/>
</dbReference>
<dbReference type="Pfam" id="PF02911">
    <property type="entry name" value="Formyl_trans_C"/>
    <property type="match status" value="1"/>
</dbReference>
<comment type="caution">
    <text evidence="3">The sequence shown here is derived from an EMBL/GenBank/DDBJ whole genome shotgun (WGS) entry which is preliminary data.</text>
</comment>
<dbReference type="CDD" id="cd08701">
    <property type="entry name" value="FMT_C_HypX"/>
    <property type="match status" value="1"/>
</dbReference>
<keyword evidence="3" id="KW-0808">Transferase</keyword>
<dbReference type="eggNOG" id="COG0223">
    <property type="taxonomic scope" value="Bacteria"/>
</dbReference>
<evidence type="ECO:0000313" key="3">
    <source>
        <dbReference type="EMBL" id="KDN22084.1"/>
    </source>
</evidence>
<dbReference type="CDD" id="cd08650">
    <property type="entry name" value="FMT_core_HypX_N"/>
    <property type="match status" value="1"/>
</dbReference>
<proteinExistence type="predicted"/>
<name>A0A066UD64_9PSEU</name>
<dbReference type="SUPFAM" id="SSF52096">
    <property type="entry name" value="ClpP/crotonase"/>
    <property type="match status" value="1"/>
</dbReference>
<dbReference type="Proteomes" id="UP000027345">
    <property type="component" value="Unassembled WGS sequence"/>
</dbReference>
<dbReference type="InterPro" id="IPR001753">
    <property type="entry name" value="Enoyl-CoA_hydra/iso"/>
</dbReference>
<dbReference type="InterPro" id="IPR009188">
    <property type="entry name" value="NiFe-hyd_mat_HypX/HoxX"/>
</dbReference>
<feature type="domain" description="Formyl transferase C-terminal" evidence="2">
    <location>
        <begin position="177"/>
        <end position="255"/>
    </location>
</feature>
<keyword evidence="4" id="KW-1185">Reference proteome</keyword>
<dbReference type="RefSeq" id="WP_043779312.1">
    <property type="nucleotide sequence ID" value="NZ_JMQI01000024.1"/>
</dbReference>
<dbReference type="GO" id="GO:0016740">
    <property type="term" value="F:transferase activity"/>
    <property type="evidence" value="ECO:0007669"/>
    <property type="project" value="UniProtKB-KW"/>
</dbReference>
<organism evidence="3 4">
    <name type="scientific">Amycolatopsis rifamycinica</name>
    <dbReference type="NCBI Taxonomy" id="287986"/>
    <lineage>
        <taxon>Bacteria</taxon>
        <taxon>Bacillati</taxon>
        <taxon>Actinomycetota</taxon>
        <taxon>Actinomycetes</taxon>
        <taxon>Pseudonocardiales</taxon>
        <taxon>Pseudonocardiaceae</taxon>
        <taxon>Amycolatopsis</taxon>
    </lineage>
</organism>
<dbReference type="SUPFAM" id="SSF50486">
    <property type="entry name" value="FMT C-terminal domain-like"/>
    <property type="match status" value="1"/>
</dbReference>
<evidence type="ECO:0000313" key="4">
    <source>
        <dbReference type="Proteomes" id="UP000027345"/>
    </source>
</evidence>
<dbReference type="InterPro" id="IPR036477">
    <property type="entry name" value="Formyl_transf_N_sf"/>
</dbReference>
<dbReference type="InterPro" id="IPR005793">
    <property type="entry name" value="Formyl_trans_C"/>
</dbReference>
<dbReference type="Pfam" id="PF00378">
    <property type="entry name" value="ECH_1"/>
    <property type="match status" value="1"/>
</dbReference>
<dbReference type="PANTHER" id="PTHR43388:SF1">
    <property type="entry name" value="HYDROGENASE MATURATION FACTOR HOXX"/>
    <property type="match status" value="1"/>
</dbReference>
<protein>
    <submittedName>
        <fullName evidence="3">Formyl transferase</fullName>
    </submittedName>
</protein>